<evidence type="ECO:0000313" key="3">
    <source>
        <dbReference type="Proteomes" id="UP001152561"/>
    </source>
</evidence>
<gene>
    <name evidence="2" type="ORF">K7X08_020164</name>
</gene>
<protein>
    <submittedName>
        <fullName evidence="2">Uncharacterized protein</fullName>
    </submittedName>
</protein>
<accession>A0A9Q1RC19</accession>
<evidence type="ECO:0000313" key="2">
    <source>
        <dbReference type="EMBL" id="KAJ8552771.1"/>
    </source>
</evidence>
<reference evidence="3" key="1">
    <citation type="journal article" date="2023" name="Proc. Natl. Acad. Sci. U.S.A.">
        <title>Genomic and structural basis for evolution of tropane alkaloid biosynthesis.</title>
        <authorList>
            <person name="Wanga Y.-J."/>
            <person name="Taina T."/>
            <person name="Yua J.-Y."/>
            <person name="Lia J."/>
            <person name="Xua B."/>
            <person name="Chenc J."/>
            <person name="D'Auriad J.C."/>
            <person name="Huanga J.-P."/>
            <person name="Huanga S.-X."/>
        </authorList>
    </citation>
    <scope>NUCLEOTIDE SEQUENCE [LARGE SCALE GENOMIC DNA]</scope>
    <source>
        <strain evidence="3">cv. KIB-2019</strain>
    </source>
</reference>
<dbReference type="AlphaFoldDB" id="A0A9Q1RC19"/>
<comment type="caution">
    <text evidence="2">The sequence shown here is derived from an EMBL/GenBank/DDBJ whole genome shotgun (WGS) entry which is preliminary data.</text>
</comment>
<feature type="compositionally biased region" description="Polar residues" evidence="1">
    <location>
        <begin position="1"/>
        <end position="11"/>
    </location>
</feature>
<dbReference type="Proteomes" id="UP001152561">
    <property type="component" value="Unassembled WGS sequence"/>
</dbReference>
<feature type="region of interest" description="Disordered" evidence="1">
    <location>
        <begin position="1"/>
        <end position="26"/>
    </location>
</feature>
<keyword evidence="3" id="KW-1185">Reference proteome</keyword>
<name>A0A9Q1RC19_9SOLA</name>
<evidence type="ECO:0000256" key="1">
    <source>
        <dbReference type="SAM" id="MobiDB-lite"/>
    </source>
</evidence>
<organism evidence="2 3">
    <name type="scientific">Anisodus acutangulus</name>
    <dbReference type="NCBI Taxonomy" id="402998"/>
    <lineage>
        <taxon>Eukaryota</taxon>
        <taxon>Viridiplantae</taxon>
        <taxon>Streptophyta</taxon>
        <taxon>Embryophyta</taxon>
        <taxon>Tracheophyta</taxon>
        <taxon>Spermatophyta</taxon>
        <taxon>Magnoliopsida</taxon>
        <taxon>eudicotyledons</taxon>
        <taxon>Gunneridae</taxon>
        <taxon>Pentapetalae</taxon>
        <taxon>asterids</taxon>
        <taxon>lamiids</taxon>
        <taxon>Solanales</taxon>
        <taxon>Solanaceae</taxon>
        <taxon>Solanoideae</taxon>
        <taxon>Hyoscyameae</taxon>
        <taxon>Anisodus</taxon>
    </lineage>
</organism>
<sequence length="145" mass="16923">MAAPQNLSNGLPNGHVNPYPSPSAQARGPRMDSLLWEVPIASGSITRLINRIPRFQDELWYVRRIVVTEKEEHQRHRWRTNRILTTLLVEREEKEDDGCGCFRWVDDDAPFIWEKKFNLLYRLHKAEESLGEVRSLLSKAKASRD</sequence>
<dbReference type="EMBL" id="JAJAGQ010000009">
    <property type="protein sequence ID" value="KAJ8552771.1"/>
    <property type="molecule type" value="Genomic_DNA"/>
</dbReference>
<proteinExistence type="predicted"/>